<proteinExistence type="predicted"/>
<evidence type="ECO:0000256" key="1">
    <source>
        <dbReference type="SAM" id="Phobius"/>
    </source>
</evidence>
<evidence type="ECO:0000313" key="2">
    <source>
        <dbReference type="EMBL" id="PRR78065.1"/>
    </source>
</evidence>
<gene>
    <name evidence="2" type="ORF">CLLI_19850</name>
</gene>
<keyword evidence="1" id="KW-1133">Transmembrane helix</keyword>
<keyword evidence="3" id="KW-1185">Reference proteome</keyword>
<dbReference type="RefSeq" id="WP_106064063.1">
    <property type="nucleotide sequence ID" value="NZ_PVXO01000052.1"/>
</dbReference>
<dbReference type="Proteomes" id="UP000239706">
    <property type="component" value="Unassembled WGS sequence"/>
</dbReference>
<evidence type="ECO:0000313" key="3">
    <source>
        <dbReference type="Proteomes" id="UP000239706"/>
    </source>
</evidence>
<accession>A0A2T0B2G0</accession>
<feature type="transmembrane region" description="Helical" evidence="1">
    <location>
        <begin position="7"/>
        <end position="25"/>
    </location>
</feature>
<evidence type="ECO:0008006" key="4">
    <source>
        <dbReference type="Google" id="ProtNLM"/>
    </source>
</evidence>
<sequence length="348" mass="40666">MKIIKRIIVWSILPLSIELMGLLYVDKVYLKPNSDYTIEKVEENEEKSIKNLEIPVDGNAKDIKLSYDGKYLSYIEDNNIVTINTLNGEKMQVDASSEGELNYYNWLPDRHRMYIGEKIKNENGESYIKLYYYDRDKNEKNQILDNHYNKIKIPLANYKYNITDIVNSTLTGVAYIKVETNDNRYNIYRLNTMSQMEKFKGYLKIGNMEILNRDDRMIYEDLKYDKVRITDRENSLRIPDAENLCLLGVDGEDNIYLGNVKGDKIDKIYYGNIEKNEKLWNSVNITNPAKKQDIHVCKNGKVYIENKETGVIKDIFSGSEKKYNGRVIQYYNKGAGALYNGKFVKVEL</sequence>
<dbReference type="OrthoDB" id="1630871at2"/>
<dbReference type="Gene3D" id="2.130.10.10">
    <property type="entry name" value="YVTN repeat-like/Quinoprotein amine dehydrogenase"/>
    <property type="match status" value="1"/>
</dbReference>
<organism evidence="2 3">
    <name type="scientific">Clostridium liquoris</name>
    <dbReference type="NCBI Taxonomy" id="1289519"/>
    <lineage>
        <taxon>Bacteria</taxon>
        <taxon>Bacillati</taxon>
        <taxon>Bacillota</taxon>
        <taxon>Clostridia</taxon>
        <taxon>Eubacteriales</taxon>
        <taxon>Clostridiaceae</taxon>
        <taxon>Clostridium</taxon>
    </lineage>
</organism>
<reference evidence="2 3" key="1">
    <citation type="submission" date="2018-03" db="EMBL/GenBank/DDBJ databases">
        <title>Genome sequence of Clostridium liquoris DSM 100320.</title>
        <authorList>
            <person name="Poehlein A."/>
            <person name="Daniel R."/>
        </authorList>
    </citation>
    <scope>NUCLEOTIDE SEQUENCE [LARGE SCALE GENOMIC DNA]</scope>
    <source>
        <strain evidence="2 3">DSM 100320</strain>
    </source>
</reference>
<name>A0A2T0B2G0_9CLOT</name>
<dbReference type="AlphaFoldDB" id="A0A2T0B2G0"/>
<dbReference type="InterPro" id="IPR015943">
    <property type="entry name" value="WD40/YVTN_repeat-like_dom_sf"/>
</dbReference>
<keyword evidence="1" id="KW-0472">Membrane</keyword>
<protein>
    <recommendedName>
        <fullName evidence="4">Dipeptidyl peptidase IV</fullName>
    </recommendedName>
</protein>
<keyword evidence="1" id="KW-0812">Transmembrane</keyword>
<comment type="caution">
    <text evidence="2">The sequence shown here is derived from an EMBL/GenBank/DDBJ whole genome shotgun (WGS) entry which is preliminary data.</text>
</comment>
<dbReference type="SUPFAM" id="SSF82171">
    <property type="entry name" value="DPP6 N-terminal domain-like"/>
    <property type="match status" value="1"/>
</dbReference>
<dbReference type="EMBL" id="PVXO01000052">
    <property type="protein sequence ID" value="PRR78065.1"/>
    <property type="molecule type" value="Genomic_DNA"/>
</dbReference>